<feature type="chain" id="PRO_5012621309" evidence="2">
    <location>
        <begin position="20"/>
        <end position="182"/>
    </location>
</feature>
<dbReference type="AlphaFoldDB" id="A0A1Y2LPZ7"/>
<proteinExistence type="predicted"/>
<dbReference type="EMBL" id="KZ107853">
    <property type="protein sequence ID" value="OSS45875.1"/>
    <property type="molecule type" value="Genomic_DNA"/>
</dbReference>
<evidence type="ECO:0000313" key="4">
    <source>
        <dbReference type="Proteomes" id="UP000193240"/>
    </source>
</evidence>
<reference evidence="3 4" key="1">
    <citation type="journal article" date="2017" name="Genome Announc.">
        <title>Genome sequence of the saprophytic ascomycete Epicoccum nigrum ICMP 19927 strain isolated from New Zealand.</title>
        <authorList>
            <person name="Fokin M."/>
            <person name="Fleetwood D."/>
            <person name="Weir B.S."/>
            <person name="Villas-Boas S.G."/>
        </authorList>
    </citation>
    <scope>NUCLEOTIDE SEQUENCE [LARGE SCALE GENOMIC DNA]</scope>
    <source>
        <strain evidence="3 4">ICMP 19927</strain>
    </source>
</reference>
<dbReference type="OMA" id="YPAWYNA"/>
<dbReference type="Proteomes" id="UP000193240">
    <property type="component" value="Unassembled WGS sequence"/>
</dbReference>
<dbReference type="InParanoid" id="A0A1Y2LPZ7"/>
<organism evidence="3 4">
    <name type="scientific">Epicoccum nigrum</name>
    <name type="common">Soil fungus</name>
    <name type="synonym">Epicoccum purpurascens</name>
    <dbReference type="NCBI Taxonomy" id="105696"/>
    <lineage>
        <taxon>Eukaryota</taxon>
        <taxon>Fungi</taxon>
        <taxon>Dikarya</taxon>
        <taxon>Ascomycota</taxon>
        <taxon>Pezizomycotina</taxon>
        <taxon>Dothideomycetes</taxon>
        <taxon>Pleosporomycetidae</taxon>
        <taxon>Pleosporales</taxon>
        <taxon>Pleosporineae</taxon>
        <taxon>Didymellaceae</taxon>
        <taxon>Epicoccum</taxon>
    </lineage>
</organism>
<keyword evidence="4" id="KW-1185">Reference proteome</keyword>
<gene>
    <name evidence="3" type="ORF">B5807_09543</name>
</gene>
<evidence type="ECO:0000313" key="3">
    <source>
        <dbReference type="EMBL" id="OSS45875.1"/>
    </source>
</evidence>
<sequence length="182" mass="17434">MQFTFLAGLVAAVAVGVEAQTSISPEQSQSVLMVLATALPSDARSSAIASPSAFAADMSSALAAGNPPGWYASMPADVKSILPLLYPATAEATTTPVVSSAATAAVTSAVSSVVSALPTTGANSTSVSEVHSATLPVAVSSAHHSATSSPTASPSTGAASHAKAAVGAGLAGVAGFVAILAL</sequence>
<accession>A0A1Y2LPZ7</accession>
<protein>
    <submittedName>
        <fullName evidence="3">Uncharacterized protein</fullName>
    </submittedName>
</protein>
<feature type="region of interest" description="Disordered" evidence="1">
    <location>
        <begin position="139"/>
        <end position="158"/>
    </location>
</feature>
<name>A0A1Y2LPZ7_EPING</name>
<evidence type="ECO:0000256" key="2">
    <source>
        <dbReference type="SAM" id="SignalP"/>
    </source>
</evidence>
<keyword evidence="2" id="KW-0732">Signal</keyword>
<feature type="signal peptide" evidence="2">
    <location>
        <begin position="1"/>
        <end position="19"/>
    </location>
</feature>
<evidence type="ECO:0000256" key="1">
    <source>
        <dbReference type="SAM" id="MobiDB-lite"/>
    </source>
</evidence>